<feature type="region of interest" description="Disordered" evidence="1">
    <location>
        <begin position="1"/>
        <end position="62"/>
    </location>
</feature>
<dbReference type="FunCoup" id="A0A059B6M2">
    <property type="interactions" value="1825"/>
</dbReference>
<evidence type="ECO:0000259" key="2">
    <source>
        <dbReference type="Pfam" id="PF25999"/>
    </source>
</evidence>
<organism evidence="3">
    <name type="scientific">Eucalyptus grandis</name>
    <name type="common">Flooded gum</name>
    <dbReference type="NCBI Taxonomy" id="71139"/>
    <lineage>
        <taxon>Eukaryota</taxon>
        <taxon>Viridiplantae</taxon>
        <taxon>Streptophyta</taxon>
        <taxon>Embryophyta</taxon>
        <taxon>Tracheophyta</taxon>
        <taxon>Spermatophyta</taxon>
        <taxon>Magnoliopsida</taxon>
        <taxon>eudicotyledons</taxon>
        <taxon>Gunneridae</taxon>
        <taxon>Pentapetalae</taxon>
        <taxon>rosids</taxon>
        <taxon>malvids</taxon>
        <taxon>Myrtales</taxon>
        <taxon>Myrtaceae</taxon>
        <taxon>Myrtoideae</taxon>
        <taxon>Eucalypteae</taxon>
        <taxon>Eucalyptus</taxon>
    </lineage>
</organism>
<dbReference type="PANTHER" id="PTHR35701:SF1">
    <property type="entry name" value="OS11G0148400 PROTEIN"/>
    <property type="match status" value="1"/>
</dbReference>
<dbReference type="EMBL" id="KK198760">
    <property type="protein sequence ID" value="KCW61773.1"/>
    <property type="molecule type" value="Genomic_DNA"/>
</dbReference>
<feature type="compositionally biased region" description="Basic and acidic residues" evidence="1">
    <location>
        <begin position="21"/>
        <end position="35"/>
    </location>
</feature>
<dbReference type="Gramene" id="KCW61773">
    <property type="protein sequence ID" value="KCW61773"/>
    <property type="gene ID" value="EUGRSUZ_H04481"/>
</dbReference>
<dbReference type="STRING" id="71139.A0A059B6M2"/>
<feature type="compositionally biased region" description="Basic and acidic residues" evidence="1">
    <location>
        <begin position="518"/>
        <end position="535"/>
    </location>
</feature>
<reference evidence="3" key="1">
    <citation type="submission" date="2013-07" db="EMBL/GenBank/DDBJ databases">
        <title>The genome of Eucalyptus grandis.</title>
        <authorList>
            <person name="Schmutz J."/>
            <person name="Hayes R."/>
            <person name="Myburg A."/>
            <person name="Tuskan G."/>
            <person name="Grattapaglia D."/>
            <person name="Rokhsar D.S."/>
        </authorList>
    </citation>
    <scope>NUCLEOTIDE SEQUENCE</scope>
    <source>
        <tissue evidence="3">Leaf extractions</tissue>
    </source>
</reference>
<feature type="region of interest" description="Disordered" evidence="1">
    <location>
        <begin position="518"/>
        <end position="545"/>
    </location>
</feature>
<gene>
    <name evidence="3" type="ORF">EUGRSUZ_H04481</name>
</gene>
<name>A0A059B6M2_EUCGR</name>
<dbReference type="PANTHER" id="PTHR35701">
    <property type="entry name" value="OS11G0148400 PROTEIN"/>
    <property type="match status" value="1"/>
</dbReference>
<feature type="compositionally biased region" description="Low complexity" evidence="1">
    <location>
        <begin position="98"/>
        <end position="107"/>
    </location>
</feature>
<feature type="region of interest" description="Disordered" evidence="1">
    <location>
        <begin position="83"/>
        <end position="111"/>
    </location>
</feature>
<dbReference type="InParanoid" id="A0A059B6M2"/>
<feature type="region of interest" description="Disordered" evidence="1">
    <location>
        <begin position="474"/>
        <end position="498"/>
    </location>
</feature>
<protein>
    <recommendedName>
        <fullName evidence="2">Synergin gamma C-terminal domain-containing protein</fullName>
    </recommendedName>
</protein>
<evidence type="ECO:0000256" key="1">
    <source>
        <dbReference type="SAM" id="MobiDB-lite"/>
    </source>
</evidence>
<accession>A0A059B6M2</accession>
<dbReference type="OMA" id="HGALIWK"/>
<dbReference type="eggNOG" id="ENOG502QRFB">
    <property type="taxonomic scope" value="Eukaryota"/>
</dbReference>
<evidence type="ECO:0000313" key="3">
    <source>
        <dbReference type="EMBL" id="KCW61773.1"/>
    </source>
</evidence>
<dbReference type="AlphaFoldDB" id="A0A059B6M2"/>
<dbReference type="Pfam" id="PF25999">
    <property type="entry name" value="SYNRG_C"/>
    <property type="match status" value="1"/>
</dbReference>
<dbReference type="InterPro" id="IPR059024">
    <property type="entry name" value="SYNRG_C"/>
</dbReference>
<sequence length="1037" mass="112240">MGTNAGSALASHPISHAPTQNRREHAVIAPHRERSLASFQAPSVLPRRPSPPSMAAGIRVNDDADDDGFGDFAFASASSSTAASAAASSVTGNGGTPASASASASASQNDDDWSDFVSFGRISPSKSVAGPSSISSSSAVPDLFADRAVEPVAAAAPAPSSANSLEAQWRKPKGAIPLSIFGEEEEEEEQPAAVDPSVAGGHAFKLPNGHSVKRSSDLNVGVGLNDLISNLYDRSPKVGNQNGTDTYHDANSVVHGQDLNVEAQTGSNLKLSSNGIDSPVLNGNGELDDDEEWEFKFVDAERVSNDQNIEEKQNKVEIDAAENVNMSISSGSGWNFNVHVPTPSFDTLKSGINGLVIDSVRKEEDTGNDFGWEFKGAEIETQFNHENHKGNGATFRSSPTTEATFDFSNGAHGQSDLFASSKWIADKFVTSNSVYDLNPKAKIDLKGSNHEANFNQVDGVAEIEENDWDFRCASSETGSSAQDDLKLADNGAKTSTTESSVDFGENLWEFKDALSEAASKHERNEKHQGNGKKEALPSSLFGGEDLGKEDAIVQGDSFIKEPTPDTRDRTKLTSGTSITDLISSLYSESMPSTPAADIKKLSEGALNTTWTNSEPDSAIKEDDFDEWDFQGAYTPRGDEAQSFGTSTPWLGVDGSNSSHTVPMSRVGNNLNVLEDISWEHKDVYPGTKSAEVSITSPVDLPQSFGIELKLDDLVQFYCNLKDELCLVACRHLNQKAHDPVDLAGETAKAKAHDEEIQELYNELHLSKSILQPPSNNLSERDISISTFLEVLSGEKFRIIEAEYNLSSRLSSVERDSKSLVELLRHVALVLKILKLGSAEAQSNYVSTWSKMISACAQELKHGASIWKQSLEKNVSSQILSEKEGKQYVLALGEVYRAVGVLGASAMLYKPWILLNYRDFSGASALLDECTTMWSSSGLEEALQNISDPLEFQYEDSVKALLESIKHVYTLNAGVLQKAIFSCEEPVCRLSLLNPGTVPGMKMIFWDEEQYFLKLANLWANLISHHPPELPSIKIYGS</sequence>
<proteinExistence type="predicted"/>
<feature type="domain" description="Synergin gamma C-terminal" evidence="2">
    <location>
        <begin position="838"/>
        <end position="1029"/>
    </location>
</feature>
<feature type="region of interest" description="Disordered" evidence="1">
    <location>
        <begin position="183"/>
        <end position="210"/>
    </location>
</feature>